<proteinExistence type="inferred from homology"/>
<dbReference type="SUPFAM" id="SSF57667">
    <property type="entry name" value="beta-beta-alpha zinc fingers"/>
    <property type="match status" value="1"/>
</dbReference>
<comment type="caution">
    <text evidence="10">The sequence shown here is derived from an EMBL/GenBank/DDBJ whole genome shotgun (WGS) entry which is preliminary data.</text>
</comment>
<dbReference type="Gene3D" id="2.60.40.2690">
    <property type="match status" value="1"/>
</dbReference>
<dbReference type="InterPro" id="IPR003604">
    <property type="entry name" value="Matrin/U1-like-C_Znf_C2H2"/>
</dbReference>
<evidence type="ECO:0000256" key="3">
    <source>
        <dbReference type="ARBA" id="ARBA00022723"/>
    </source>
</evidence>
<gene>
    <name evidence="10" type="ORF">CYY_002152</name>
</gene>
<evidence type="ECO:0000313" key="10">
    <source>
        <dbReference type="EMBL" id="KAF2076538.1"/>
    </source>
</evidence>
<dbReference type="PANTHER" id="PTHR23205">
    <property type="entry name" value="SPLICING FACTOR 3A SUBUNIT 2"/>
    <property type="match status" value="1"/>
</dbReference>
<dbReference type="InterPro" id="IPR013087">
    <property type="entry name" value="Znf_C2H2_type"/>
</dbReference>
<accession>A0A8J4PYJ6</accession>
<feature type="domain" description="U1-type" evidence="9">
    <location>
        <begin position="47"/>
        <end position="81"/>
    </location>
</feature>
<dbReference type="EMBL" id="AJWJ01000057">
    <property type="protein sequence ID" value="KAF2076538.1"/>
    <property type="molecule type" value="Genomic_DNA"/>
</dbReference>
<organism evidence="10 11">
    <name type="scientific">Polysphondylium violaceum</name>
    <dbReference type="NCBI Taxonomy" id="133409"/>
    <lineage>
        <taxon>Eukaryota</taxon>
        <taxon>Amoebozoa</taxon>
        <taxon>Evosea</taxon>
        <taxon>Eumycetozoa</taxon>
        <taxon>Dictyostelia</taxon>
        <taxon>Dictyosteliales</taxon>
        <taxon>Dictyosteliaceae</taxon>
        <taxon>Polysphondylium</taxon>
    </lineage>
</organism>
<keyword evidence="8" id="KW-0539">Nucleus</keyword>
<keyword evidence="5" id="KW-0863">Zinc-finger</keyword>
<dbReference type="GO" id="GO:0071013">
    <property type="term" value="C:catalytic step 2 spliceosome"/>
    <property type="evidence" value="ECO:0007669"/>
    <property type="project" value="TreeGrafter"/>
</dbReference>
<keyword evidence="11" id="KW-1185">Reference proteome</keyword>
<dbReference type="GO" id="GO:0000245">
    <property type="term" value="P:spliceosomal complex assembly"/>
    <property type="evidence" value="ECO:0007669"/>
    <property type="project" value="TreeGrafter"/>
</dbReference>
<keyword evidence="2" id="KW-0507">mRNA processing</keyword>
<keyword evidence="3" id="KW-0479">Metal-binding</keyword>
<dbReference type="SMART" id="SM00451">
    <property type="entry name" value="ZnF_U1"/>
    <property type="match status" value="1"/>
</dbReference>
<sequence length="222" mass="25434">MSEFGKAGSGGMQSSQYDGIDRRERLKKIALDSMDVSKDPYIISNHIGSFECRLCLTVHNNVGNYLAHTQGKKHQTNLSRRAAKEQRDNPTNKGFIQPSTTKIFKKTIKIGRPGYKIIKQRDKESGQLSLLFQIDYPEIDPGVQPRHRFMSAYEQKVETANKDYIYLLFAAEPYETIAFKVPNKEIDRSTGPDGKFFTHWDRSKNTFTLQFYYKEASATSNS</sequence>
<keyword evidence="4" id="KW-0747">Spliceosome</keyword>
<evidence type="ECO:0000256" key="1">
    <source>
        <dbReference type="ARBA" id="ARBA00008995"/>
    </source>
</evidence>
<dbReference type="GO" id="GO:0003676">
    <property type="term" value="F:nucleic acid binding"/>
    <property type="evidence" value="ECO:0007669"/>
    <property type="project" value="InterPro"/>
</dbReference>
<protein>
    <recommendedName>
        <fullName evidence="9">U1-type domain-containing protein</fullName>
    </recommendedName>
</protein>
<keyword evidence="6" id="KW-0862">Zinc</keyword>
<evidence type="ECO:0000256" key="4">
    <source>
        <dbReference type="ARBA" id="ARBA00022728"/>
    </source>
</evidence>
<dbReference type="Proteomes" id="UP000695562">
    <property type="component" value="Unassembled WGS sequence"/>
</dbReference>
<dbReference type="OrthoDB" id="10250970at2759"/>
<dbReference type="SMART" id="SM01050">
    <property type="entry name" value="CactinC_cactus"/>
    <property type="match status" value="1"/>
</dbReference>
<evidence type="ECO:0000256" key="2">
    <source>
        <dbReference type="ARBA" id="ARBA00022664"/>
    </source>
</evidence>
<evidence type="ECO:0000256" key="6">
    <source>
        <dbReference type="ARBA" id="ARBA00022833"/>
    </source>
</evidence>
<evidence type="ECO:0000256" key="5">
    <source>
        <dbReference type="ARBA" id="ARBA00022771"/>
    </source>
</evidence>
<keyword evidence="7" id="KW-0508">mRNA splicing</keyword>
<evidence type="ECO:0000256" key="7">
    <source>
        <dbReference type="ARBA" id="ARBA00023187"/>
    </source>
</evidence>
<evidence type="ECO:0000256" key="8">
    <source>
        <dbReference type="ARBA" id="ARBA00023242"/>
    </source>
</evidence>
<dbReference type="AlphaFoldDB" id="A0A8J4PYJ6"/>
<dbReference type="Pfam" id="PF16835">
    <property type="entry name" value="SF3A2"/>
    <property type="match status" value="1"/>
</dbReference>
<dbReference type="GO" id="GO:0008270">
    <property type="term" value="F:zinc ion binding"/>
    <property type="evidence" value="ECO:0007669"/>
    <property type="project" value="UniProtKB-KW"/>
</dbReference>
<dbReference type="PANTHER" id="PTHR23205:SF0">
    <property type="entry name" value="SPLICING FACTOR 3A SUBUNIT 2"/>
    <property type="match status" value="1"/>
</dbReference>
<dbReference type="InterPro" id="IPR036236">
    <property type="entry name" value="Znf_C2H2_sf"/>
</dbReference>
<dbReference type="InterPro" id="IPR031781">
    <property type="entry name" value="SF3A2_dom"/>
</dbReference>
<evidence type="ECO:0000259" key="9">
    <source>
        <dbReference type="SMART" id="SM00451"/>
    </source>
</evidence>
<dbReference type="GO" id="GO:0005686">
    <property type="term" value="C:U2 snRNP"/>
    <property type="evidence" value="ECO:0007669"/>
    <property type="project" value="TreeGrafter"/>
</dbReference>
<reference evidence="10" key="1">
    <citation type="submission" date="2020-01" db="EMBL/GenBank/DDBJ databases">
        <title>Development of genomics and gene disruption for Polysphondylium violaceum indicates a role for the polyketide synthase stlB in stalk morphogenesis.</title>
        <authorList>
            <person name="Narita B."/>
            <person name="Kawabe Y."/>
            <person name="Kin K."/>
            <person name="Saito T."/>
            <person name="Gibbs R."/>
            <person name="Kuspa A."/>
            <person name="Muzny D."/>
            <person name="Queller D."/>
            <person name="Richards S."/>
            <person name="Strassman J."/>
            <person name="Sucgang R."/>
            <person name="Worley K."/>
            <person name="Schaap P."/>
        </authorList>
    </citation>
    <scope>NUCLEOTIDE SEQUENCE</scope>
    <source>
        <strain evidence="10">QSvi11</strain>
    </source>
</reference>
<dbReference type="Pfam" id="PF12874">
    <property type="entry name" value="zf-met"/>
    <property type="match status" value="1"/>
</dbReference>
<comment type="similarity">
    <text evidence="1">Belongs to the SF3A2 family.</text>
</comment>
<dbReference type="GO" id="GO:0071004">
    <property type="term" value="C:U2-type prespliceosome"/>
    <property type="evidence" value="ECO:0007669"/>
    <property type="project" value="TreeGrafter"/>
</dbReference>
<evidence type="ECO:0000313" key="11">
    <source>
        <dbReference type="Proteomes" id="UP000695562"/>
    </source>
</evidence>
<name>A0A8J4PYJ6_9MYCE</name>
<dbReference type="InterPro" id="IPR052092">
    <property type="entry name" value="SF3A2"/>
</dbReference>